<reference evidence="2 3" key="1">
    <citation type="submission" date="2016-03" db="EMBL/GenBank/DDBJ databases">
        <authorList>
            <person name="Ploux O."/>
        </authorList>
    </citation>
    <scope>NUCLEOTIDE SEQUENCE [LARGE SCALE GENOMIC DNA]</scope>
    <source>
        <strain evidence="2 3">UAMH 11012</strain>
    </source>
</reference>
<evidence type="ECO:0000313" key="2">
    <source>
        <dbReference type="EMBL" id="CZR63117.1"/>
    </source>
</evidence>
<organism evidence="2 3">
    <name type="scientific">Phialocephala subalpina</name>
    <dbReference type="NCBI Taxonomy" id="576137"/>
    <lineage>
        <taxon>Eukaryota</taxon>
        <taxon>Fungi</taxon>
        <taxon>Dikarya</taxon>
        <taxon>Ascomycota</taxon>
        <taxon>Pezizomycotina</taxon>
        <taxon>Leotiomycetes</taxon>
        <taxon>Helotiales</taxon>
        <taxon>Mollisiaceae</taxon>
        <taxon>Phialocephala</taxon>
        <taxon>Phialocephala fortinii species complex</taxon>
    </lineage>
</organism>
<gene>
    <name evidence="2" type="ORF">PAC_13014</name>
</gene>
<dbReference type="AlphaFoldDB" id="A0A1L7XDS4"/>
<evidence type="ECO:0000256" key="1">
    <source>
        <dbReference type="SAM" id="Coils"/>
    </source>
</evidence>
<name>A0A1L7XDS4_9HELO</name>
<dbReference type="PANTHER" id="PTHR38886">
    <property type="entry name" value="SESA DOMAIN-CONTAINING PROTEIN"/>
    <property type="match status" value="1"/>
</dbReference>
<sequence>MPIPFGVGVGDFIAVGKLIKQIVVELQENGEAAPQYQGLLLELEALSRALALLETLQPAKHELIQLSAIRAAAITCKRPLEEFLSKIWKFESRLGIFNARDNRYKGFARRMHFSMMYKDEIKELRSILGIHVATINLLLITQTVRSITMVENEREQIVCGLESKILAHQRLLEDVKRHVEISLGNQLETKIHLQDQSTVLESLGGKADNANEHLENQEAVLQAIQTTVTNTQVQTTSILTTATDIMAILTSGVVHERYARIHVQAYAAILRNLQKPSTNRSRSSNETQSANCTIHGRVRRHDGFTLPTVPTMVNLQDDDRCDLQQQTREIPGRNRPVLDHECAGWQAVTRDFLAACHQAR</sequence>
<dbReference type="EMBL" id="FJOG01000022">
    <property type="protein sequence ID" value="CZR63117.1"/>
    <property type="molecule type" value="Genomic_DNA"/>
</dbReference>
<evidence type="ECO:0008006" key="4">
    <source>
        <dbReference type="Google" id="ProtNLM"/>
    </source>
</evidence>
<dbReference type="PANTHER" id="PTHR38886:SF1">
    <property type="entry name" value="NACHT-NTPASE AND P-LOOP NTPASES N-TERMINAL DOMAIN-CONTAINING PROTEIN"/>
    <property type="match status" value="1"/>
</dbReference>
<keyword evidence="1" id="KW-0175">Coiled coil</keyword>
<accession>A0A1L7XDS4</accession>
<protein>
    <recommendedName>
        <fullName evidence="4">Fungal N-terminal domain-containing protein</fullName>
    </recommendedName>
</protein>
<dbReference type="OrthoDB" id="3045089at2759"/>
<keyword evidence="3" id="KW-1185">Reference proteome</keyword>
<feature type="coiled-coil region" evidence="1">
    <location>
        <begin position="200"/>
        <end position="227"/>
    </location>
</feature>
<dbReference type="Proteomes" id="UP000184330">
    <property type="component" value="Unassembled WGS sequence"/>
</dbReference>
<proteinExistence type="predicted"/>
<evidence type="ECO:0000313" key="3">
    <source>
        <dbReference type="Proteomes" id="UP000184330"/>
    </source>
</evidence>